<accession>B8R936</accession>
<feature type="transmembrane region" description="Helical" evidence="4">
    <location>
        <begin position="6"/>
        <end position="24"/>
    </location>
</feature>
<feature type="domain" description="3-hydroxyisobutyrate dehydrogenase-like NAD-binding" evidence="6">
    <location>
        <begin position="171"/>
        <end position="291"/>
    </location>
</feature>
<dbReference type="InterPro" id="IPR029154">
    <property type="entry name" value="HIBADH-like_NADP-bd"/>
</dbReference>
<dbReference type="Pfam" id="PF14833">
    <property type="entry name" value="NAD_binding_11"/>
    <property type="match status" value="1"/>
</dbReference>
<dbReference type="Gene3D" id="1.10.1040.10">
    <property type="entry name" value="N-(1-d-carboxylethyl)-l-norvaline Dehydrogenase, domain 2"/>
    <property type="match status" value="1"/>
</dbReference>
<feature type="active site" evidence="3">
    <location>
        <position position="177"/>
    </location>
</feature>
<dbReference type="Gene3D" id="3.40.50.720">
    <property type="entry name" value="NAD(P)-binding Rossmann-like Domain"/>
    <property type="match status" value="1"/>
</dbReference>
<dbReference type="PIRSF" id="PIRSF000103">
    <property type="entry name" value="HIBADH"/>
    <property type="match status" value="1"/>
</dbReference>
<organism evidence="7">
    <name type="scientific">uncultured bacterium 1114</name>
    <dbReference type="NCBI Taxonomy" id="548901"/>
    <lineage>
        <taxon>Bacteria</taxon>
        <taxon>environmental samples</taxon>
    </lineage>
</organism>
<dbReference type="SUPFAM" id="SSF48179">
    <property type="entry name" value="6-phosphogluconate dehydrogenase C-terminal domain-like"/>
    <property type="match status" value="1"/>
</dbReference>
<evidence type="ECO:0000259" key="5">
    <source>
        <dbReference type="Pfam" id="PF03446"/>
    </source>
</evidence>
<dbReference type="InterPro" id="IPR013328">
    <property type="entry name" value="6PGD_dom2"/>
</dbReference>
<dbReference type="AlphaFoldDB" id="B8R936"/>
<reference evidence="7" key="1">
    <citation type="journal article" date="2009" name="Appl. Environ. Microbiol.">
        <title>Characterization of denitrification gene clusters of soil bacteria via a metagenomic approach.</title>
        <authorList>
            <person name="Demaneche S."/>
            <person name="Philippot L."/>
            <person name="David M.M."/>
            <person name="Navarro E."/>
            <person name="Vogel T.M."/>
            <person name="Simonet P."/>
        </authorList>
    </citation>
    <scope>NUCLEOTIDE SEQUENCE</scope>
</reference>
<evidence type="ECO:0000259" key="6">
    <source>
        <dbReference type="Pfam" id="PF14833"/>
    </source>
</evidence>
<keyword evidence="1" id="KW-0560">Oxidoreductase</keyword>
<name>B8R936_9BACT</name>
<evidence type="ECO:0000256" key="2">
    <source>
        <dbReference type="ARBA" id="ARBA00023027"/>
    </source>
</evidence>
<keyword evidence="4" id="KW-1133">Transmembrane helix</keyword>
<dbReference type="InterPro" id="IPR008927">
    <property type="entry name" value="6-PGluconate_DH-like_C_sf"/>
</dbReference>
<evidence type="ECO:0000313" key="7">
    <source>
        <dbReference type="EMBL" id="ACF98192.1"/>
    </source>
</evidence>
<dbReference type="PANTHER" id="PTHR22981:SF7">
    <property type="entry name" value="3-HYDROXYISOBUTYRATE DEHYDROGENASE, MITOCHONDRIAL"/>
    <property type="match status" value="1"/>
</dbReference>
<dbReference type="GO" id="GO:0016616">
    <property type="term" value="F:oxidoreductase activity, acting on the CH-OH group of donors, NAD or NADP as acceptor"/>
    <property type="evidence" value="ECO:0007669"/>
    <property type="project" value="TreeGrafter"/>
</dbReference>
<evidence type="ECO:0000256" key="4">
    <source>
        <dbReference type="SAM" id="Phobius"/>
    </source>
</evidence>
<protein>
    <submittedName>
        <fullName evidence="7">Putative 2-hydroxy-3-oxopropionate reductase</fullName>
    </submittedName>
</protein>
<dbReference type="PANTHER" id="PTHR22981">
    <property type="entry name" value="3-HYDROXYISOBUTYRATE DEHYDROGENASE-RELATED"/>
    <property type="match status" value="1"/>
</dbReference>
<dbReference type="SUPFAM" id="SSF51735">
    <property type="entry name" value="NAD(P)-binding Rossmann-fold domains"/>
    <property type="match status" value="1"/>
</dbReference>
<dbReference type="GO" id="GO:0051287">
    <property type="term" value="F:NAD binding"/>
    <property type="evidence" value="ECO:0007669"/>
    <property type="project" value="InterPro"/>
</dbReference>
<dbReference type="InterPro" id="IPR006115">
    <property type="entry name" value="6PGDH_NADP-bd"/>
</dbReference>
<dbReference type="InterPro" id="IPR036291">
    <property type="entry name" value="NAD(P)-bd_dom_sf"/>
</dbReference>
<dbReference type="InterPro" id="IPR015815">
    <property type="entry name" value="HIBADH-related"/>
</dbReference>
<dbReference type="Pfam" id="PF03446">
    <property type="entry name" value="NAD_binding_2"/>
    <property type="match status" value="1"/>
</dbReference>
<dbReference type="GO" id="GO:0050661">
    <property type="term" value="F:NADP binding"/>
    <property type="evidence" value="ECO:0007669"/>
    <property type="project" value="InterPro"/>
</dbReference>
<evidence type="ECO:0000256" key="3">
    <source>
        <dbReference type="PIRSR" id="PIRSR000103-1"/>
    </source>
</evidence>
<sequence>MPETESNGLVLGFLGVGAIGAPIVERMLAAGHRMGVFDIDKRALEAFRGRAFLAGSPAALADISDVVFGCLPTVESHRTALLGNDGVIAGKRARLYVHVSTTGGAVLHEVAARLKERGIESVDAPVTGGVPRARDGTLTVMTSGPKEACDRVSPYITSYASKIVYLGEKLGAAQMMKLVNNMVSAACLAATTEAMLVGAKAGIAPEVMIDVLNSGTGQSNATLVKIPNQILPRKFNHGGAMRLVVKDLHAFEDEAKALRMPTPLNGAVARSFDKAMDTVGEDADITNVIRHMEAAAGFELPKVAAER</sequence>
<dbReference type="EMBL" id="EU910858">
    <property type="protein sequence ID" value="ACF98192.1"/>
    <property type="molecule type" value="Genomic_DNA"/>
</dbReference>
<evidence type="ECO:0000256" key="1">
    <source>
        <dbReference type="ARBA" id="ARBA00023002"/>
    </source>
</evidence>
<proteinExistence type="predicted"/>
<keyword evidence="4" id="KW-0812">Transmembrane</keyword>
<feature type="domain" description="6-phosphogluconate dehydrogenase NADP-binding" evidence="5">
    <location>
        <begin position="11"/>
        <end position="167"/>
    </location>
</feature>
<keyword evidence="4" id="KW-0472">Membrane</keyword>
<keyword evidence="2" id="KW-0520">NAD</keyword>